<dbReference type="Gene3D" id="1.10.510.10">
    <property type="entry name" value="Transferase(Phosphotransferase) domain 1"/>
    <property type="match status" value="1"/>
</dbReference>
<dbReference type="InterPro" id="IPR000719">
    <property type="entry name" value="Prot_kinase_dom"/>
</dbReference>
<dbReference type="GO" id="GO:0005524">
    <property type="term" value="F:ATP binding"/>
    <property type="evidence" value="ECO:0007669"/>
    <property type="project" value="UniProtKB-UniRule"/>
</dbReference>
<dbReference type="eggNOG" id="KOG0032">
    <property type="taxonomic scope" value="Eukaryota"/>
</dbReference>
<dbReference type="SMART" id="SM00220">
    <property type="entry name" value="S_TKc"/>
    <property type="match status" value="1"/>
</dbReference>
<reference evidence="6 8" key="1">
    <citation type="journal article" date="2012" name="Nature">
        <title>Algal genomes reveal evolutionary mosaicism and the fate of nucleomorphs.</title>
        <authorList>
            <consortium name="DOE Joint Genome Institute"/>
            <person name="Curtis B.A."/>
            <person name="Tanifuji G."/>
            <person name="Burki F."/>
            <person name="Gruber A."/>
            <person name="Irimia M."/>
            <person name="Maruyama S."/>
            <person name="Arias M.C."/>
            <person name="Ball S.G."/>
            <person name="Gile G.H."/>
            <person name="Hirakawa Y."/>
            <person name="Hopkins J.F."/>
            <person name="Kuo A."/>
            <person name="Rensing S.A."/>
            <person name="Schmutz J."/>
            <person name="Symeonidi A."/>
            <person name="Elias M."/>
            <person name="Eveleigh R.J."/>
            <person name="Herman E.K."/>
            <person name="Klute M.J."/>
            <person name="Nakayama T."/>
            <person name="Obornik M."/>
            <person name="Reyes-Prieto A."/>
            <person name="Armbrust E.V."/>
            <person name="Aves S.J."/>
            <person name="Beiko R.G."/>
            <person name="Coutinho P."/>
            <person name="Dacks J.B."/>
            <person name="Durnford D.G."/>
            <person name="Fast N.M."/>
            <person name="Green B.R."/>
            <person name="Grisdale C.J."/>
            <person name="Hempel F."/>
            <person name="Henrissat B."/>
            <person name="Hoppner M.P."/>
            <person name="Ishida K."/>
            <person name="Kim E."/>
            <person name="Koreny L."/>
            <person name="Kroth P.G."/>
            <person name="Liu Y."/>
            <person name="Malik S.B."/>
            <person name="Maier U.G."/>
            <person name="McRose D."/>
            <person name="Mock T."/>
            <person name="Neilson J.A."/>
            <person name="Onodera N.T."/>
            <person name="Poole A.M."/>
            <person name="Pritham E.J."/>
            <person name="Richards T.A."/>
            <person name="Rocap G."/>
            <person name="Roy S.W."/>
            <person name="Sarai C."/>
            <person name="Schaack S."/>
            <person name="Shirato S."/>
            <person name="Slamovits C.H."/>
            <person name="Spencer D.F."/>
            <person name="Suzuki S."/>
            <person name="Worden A.Z."/>
            <person name="Zauner S."/>
            <person name="Barry K."/>
            <person name="Bell C."/>
            <person name="Bharti A.K."/>
            <person name="Crow J.A."/>
            <person name="Grimwood J."/>
            <person name="Kramer R."/>
            <person name="Lindquist E."/>
            <person name="Lucas S."/>
            <person name="Salamov A."/>
            <person name="McFadden G.I."/>
            <person name="Lane C.E."/>
            <person name="Keeling P.J."/>
            <person name="Gray M.W."/>
            <person name="Grigoriev I.V."/>
            <person name="Archibald J.M."/>
        </authorList>
    </citation>
    <scope>NUCLEOTIDE SEQUENCE</scope>
    <source>
        <strain evidence="6 8">CCMP2712</strain>
    </source>
</reference>
<proteinExistence type="inferred from homology"/>
<evidence type="ECO:0000256" key="2">
    <source>
        <dbReference type="ARBA" id="ARBA00022840"/>
    </source>
</evidence>
<dbReference type="PIRSF" id="PIRSF000654">
    <property type="entry name" value="Integrin-linked_kinase"/>
    <property type="match status" value="1"/>
</dbReference>
<dbReference type="FunFam" id="1.10.510.10:FF:000571">
    <property type="entry name" value="Maternal embryonic leucine zipper kinase"/>
    <property type="match status" value="1"/>
</dbReference>
<evidence type="ECO:0000313" key="6">
    <source>
        <dbReference type="EMBL" id="EKX47723.1"/>
    </source>
</evidence>
<dbReference type="OMA" id="VISNCAY"/>
<evidence type="ECO:0000256" key="1">
    <source>
        <dbReference type="ARBA" id="ARBA00022741"/>
    </source>
</evidence>
<evidence type="ECO:0000256" key="3">
    <source>
        <dbReference type="PROSITE-ProRule" id="PRU10141"/>
    </source>
</evidence>
<dbReference type="RefSeq" id="XP_005834703.1">
    <property type="nucleotide sequence ID" value="XM_005834646.1"/>
</dbReference>
<dbReference type="FunFam" id="3.30.200.20:FF:000042">
    <property type="entry name" value="Aurora kinase A"/>
    <property type="match status" value="1"/>
</dbReference>
<dbReference type="PANTHER" id="PTHR24347">
    <property type="entry name" value="SERINE/THREONINE-PROTEIN KINASE"/>
    <property type="match status" value="1"/>
</dbReference>
<keyword evidence="8" id="KW-1185">Reference proteome</keyword>
<evidence type="ECO:0000313" key="7">
    <source>
        <dbReference type="EnsemblProtists" id="EKX47723"/>
    </source>
</evidence>
<feature type="binding site" evidence="3">
    <location>
        <position position="34"/>
    </location>
    <ligand>
        <name>ATP</name>
        <dbReference type="ChEBI" id="CHEBI:30616"/>
    </ligand>
</feature>
<dbReference type="OrthoDB" id="40902at2759"/>
<evidence type="ECO:0000256" key="4">
    <source>
        <dbReference type="RuleBase" id="RU000304"/>
    </source>
</evidence>
<dbReference type="InterPro" id="IPR017441">
    <property type="entry name" value="Protein_kinase_ATP_BS"/>
</dbReference>
<keyword evidence="2 3" id="KW-0067">ATP-binding</keyword>
<dbReference type="EMBL" id="JH992988">
    <property type="protein sequence ID" value="EKX47723.1"/>
    <property type="molecule type" value="Genomic_DNA"/>
</dbReference>
<organism evidence="6">
    <name type="scientific">Guillardia theta (strain CCMP2712)</name>
    <name type="common">Cryptophyte</name>
    <dbReference type="NCBI Taxonomy" id="905079"/>
    <lineage>
        <taxon>Eukaryota</taxon>
        <taxon>Cryptophyceae</taxon>
        <taxon>Pyrenomonadales</taxon>
        <taxon>Geminigeraceae</taxon>
        <taxon>Guillardia</taxon>
    </lineage>
</organism>
<dbReference type="PaxDb" id="55529-EKX47723"/>
<dbReference type="HOGENOM" id="CLU_000288_63_0_1"/>
<dbReference type="EnsemblProtists" id="EKX47723">
    <property type="protein sequence ID" value="EKX47723"/>
    <property type="gene ID" value="GUITHDRAFT_54533"/>
</dbReference>
<dbReference type="Proteomes" id="UP000011087">
    <property type="component" value="Unassembled WGS sequence"/>
</dbReference>
<accession>L1JGS2</accession>
<dbReference type="Pfam" id="PF00069">
    <property type="entry name" value="Pkinase"/>
    <property type="match status" value="1"/>
</dbReference>
<dbReference type="InterPro" id="IPR008271">
    <property type="entry name" value="Ser/Thr_kinase_AS"/>
</dbReference>
<feature type="domain" description="Protein kinase" evidence="5">
    <location>
        <begin position="1"/>
        <end position="265"/>
    </location>
</feature>
<keyword evidence="1 3" id="KW-0547">Nucleotide-binding</keyword>
<gene>
    <name evidence="6" type="ORF">GUITHDRAFT_54533</name>
</gene>
<dbReference type="GO" id="GO:0004674">
    <property type="term" value="F:protein serine/threonine kinase activity"/>
    <property type="evidence" value="ECO:0007669"/>
    <property type="project" value="UniProtKB-KW"/>
</dbReference>
<dbReference type="GeneID" id="17304614"/>
<dbReference type="PROSITE" id="PS50011">
    <property type="entry name" value="PROTEIN_KINASE_DOM"/>
    <property type="match status" value="1"/>
</dbReference>
<evidence type="ECO:0000259" key="5">
    <source>
        <dbReference type="PROSITE" id="PS50011"/>
    </source>
</evidence>
<feature type="non-terminal residue" evidence="6">
    <location>
        <position position="265"/>
    </location>
</feature>
<dbReference type="STRING" id="905079.L1JGS2"/>
<reference evidence="7" key="3">
    <citation type="submission" date="2015-06" db="UniProtKB">
        <authorList>
            <consortium name="EnsemblProtists"/>
        </authorList>
    </citation>
    <scope>IDENTIFICATION</scope>
</reference>
<feature type="non-terminal residue" evidence="6">
    <location>
        <position position="1"/>
    </location>
</feature>
<dbReference type="KEGG" id="gtt:GUITHDRAFT_54533"/>
<keyword evidence="4" id="KW-0808">Transferase</keyword>
<dbReference type="AlphaFoldDB" id="L1JGS2"/>
<sequence length="265" mass="30209">YKIGKELGKGSFGVVRIAKARNSKKLFAIKMIAKNMKNFDKHSLEVEIRILKAADHPNVMRLYGVYDELERTFLILELIRGSNLMDRILKTKLLFSEREAAKLTKDVAGALRTLHSILITHRDLKPENLMYASDDPASPEYSTIKLCDFGLAKMCSSPMEKMTSFCGTPGYMAPEVLDKHRSYDSKVDVWSLGVILYVLLCGYLPHPWVENAETTLRRMRSTDLEFKPEFWEKISATCKDLICKMLSLDAAQRLSAAQVLEHSWI</sequence>
<reference evidence="8" key="2">
    <citation type="submission" date="2012-11" db="EMBL/GenBank/DDBJ databases">
        <authorList>
            <person name="Kuo A."/>
            <person name="Curtis B.A."/>
            <person name="Tanifuji G."/>
            <person name="Burki F."/>
            <person name="Gruber A."/>
            <person name="Irimia M."/>
            <person name="Maruyama S."/>
            <person name="Arias M.C."/>
            <person name="Ball S.G."/>
            <person name="Gile G.H."/>
            <person name="Hirakawa Y."/>
            <person name="Hopkins J.F."/>
            <person name="Rensing S.A."/>
            <person name="Schmutz J."/>
            <person name="Symeonidi A."/>
            <person name="Elias M."/>
            <person name="Eveleigh R.J."/>
            <person name="Herman E.K."/>
            <person name="Klute M.J."/>
            <person name="Nakayama T."/>
            <person name="Obornik M."/>
            <person name="Reyes-Prieto A."/>
            <person name="Armbrust E.V."/>
            <person name="Aves S.J."/>
            <person name="Beiko R.G."/>
            <person name="Coutinho P."/>
            <person name="Dacks J.B."/>
            <person name="Durnford D.G."/>
            <person name="Fast N.M."/>
            <person name="Green B.R."/>
            <person name="Grisdale C."/>
            <person name="Hempe F."/>
            <person name="Henrissat B."/>
            <person name="Hoppner M.P."/>
            <person name="Ishida K.-I."/>
            <person name="Kim E."/>
            <person name="Koreny L."/>
            <person name="Kroth P.G."/>
            <person name="Liu Y."/>
            <person name="Malik S.-B."/>
            <person name="Maier U.G."/>
            <person name="McRose D."/>
            <person name="Mock T."/>
            <person name="Neilson J.A."/>
            <person name="Onodera N.T."/>
            <person name="Poole A.M."/>
            <person name="Pritham E.J."/>
            <person name="Richards T.A."/>
            <person name="Rocap G."/>
            <person name="Roy S.W."/>
            <person name="Sarai C."/>
            <person name="Schaack S."/>
            <person name="Shirato S."/>
            <person name="Slamovits C.H."/>
            <person name="Spencer D.F."/>
            <person name="Suzuki S."/>
            <person name="Worden A.Z."/>
            <person name="Zauner S."/>
            <person name="Barry K."/>
            <person name="Bell C."/>
            <person name="Bharti A.K."/>
            <person name="Crow J.A."/>
            <person name="Grimwood J."/>
            <person name="Kramer R."/>
            <person name="Lindquist E."/>
            <person name="Lucas S."/>
            <person name="Salamov A."/>
            <person name="McFadden G.I."/>
            <person name="Lane C.E."/>
            <person name="Keeling P.J."/>
            <person name="Gray M.W."/>
            <person name="Grigoriev I.V."/>
            <person name="Archibald J.M."/>
        </authorList>
    </citation>
    <scope>NUCLEOTIDE SEQUENCE</scope>
    <source>
        <strain evidence="8">CCMP2712</strain>
    </source>
</reference>
<dbReference type="CDD" id="cd05117">
    <property type="entry name" value="STKc_CAMK"/>
    <property type="match status" value="1"/>
</dbReference>
<comment type="similarity">
    <text evidence="4">Belongs to the protein kinase superfamily.</text>
</comment>
<protein>
    <recommendedName>
        <fullName evidence="5">Protein kinase domain-containing protein</fullName>
    </recommendedName>
</protein>
<dbReference type="PROSITE" id="PS00108">
    <property type="entry name" value="PROTEIN_KINASE_ST"/>
    <property type="match status" value="1"/>
</dbReference>
<keyword evidence="4" id="KW-0418">Kinase</keyword>
<dbReference type="SUPFAM" id="SSF56112">
    <property type="entry name" value="Protein kinase-like (PK-like)"/>
    <property type="match status" value="1"/>
</dbReference>
<dbReference type="InterPro" id="IPR011009">
    <property type="entry name" value="Kinase-like_dom_sf"/>
</dbReference>
<dbReference type="PROSITE" id="PS00107">
    <property type="entry name" value="PROTEIN_KINASE_ATP"/>
    <property type="match status" value="1"/>
</dbReference>
<keyword evidence="4" id="KW-0723">Serine/threonine-protein kinase</keyword>
<name>L1JGS2_GUITC</name>
<evidence type="ECO:0000313" key="8">
    <source>
        <dbReference type="Proteomes" id="UP000011087"/>
    </source>
</evidence>